<dbReference type="EMBL" id="AP019389">
    <property type="protein sequence ID" value="BBI20915.1"/>
    <property type="molecule type" value="Genomic_DNA"/>
</dbReference>
<accession>A0A3T1CIT4</accession>
<keyword evidence="3" id="KW-1185">Reference proteome</keyword>
<feature type="chain" id="PRO_5019550534" evidence="1">
    <location>
        <begin position="28"/>
        <end position="178"/>
    </location>
</feature>
<evidence type="ECO:0000313" key="3">
    <source>
        <dbReference type="Proteomes" id="UP000290057"/>
    </source>
</evidence>
<dbReference type="AlphaFoldDB" id="A0A3T1CIT4"/>
<dbReference type="Proteomes" id="UP000290057">
    <property type="component" value="Chromosome"/>
</dbReference>
<gene>
    <name evidence="2" type="ORF">EKJ_17620</name>
</gene>
<feature type="signal peptide" evidence="1">
    <location>
        <begin position="1"/>
        <end position="27"/>
    </location>
</feature>
<reference evidence="2 3" key="1">
    <citation type="submission" date="2019-01" db="EMBL/GenBank/DDBJ databases">
        <title>Complete genome sequence of Erythrobacter flavus KJ5.</title>
        <authorList>
            <person name="Kanesaki Y."/>
            <person name="Brotosudarmo T."/>
            <person name="Moriuchi R."/>
            <person name="Awai K."/>
        </authorList>
    </citation>
    <scope>NUCLEOTIDE SEQUENCE [LARGE SCALE GENOMIC DNA]</scope>
    <source>
        <strain evidence="2 3">KJ5</strain>
    </source>
</reference>
<evidence type="ECO:0000313" key="2">
    <source>
        <dbReference type="EMBL" id="BBI20915.1"/>
    </source>
</evidence>
<organism evidence="2 3">
    <name type="scientific">Qipengyuania flava</name>
    <dbReference type="NCBI Taxonomy" id="192812"/>
    <lineage>
        <taxon>Bacteria</taxon>
        <taxon>Pseudomonadati</taxon>
        <taxon>Pseudomonadota</taxon>
        <taxon>Alphaproteobacteria</taxon>
        <taxon>Sphingomonadales</taxon>
        <taxon>Erythrobacteraceae</taxon>
        <taxon>Qipengyuania</taxon>
    </lineage>
</organism>
<proteinExistence type="predicted"/>
<protein>
    <submittedName>
        <fullName evidence="2">Uncharacterized protein</fullName>
    </submittedName>
</protein>
<sequence>MGTKRHHKFSTALVAAIALCQAQVAQAQACLAPDDVTDAGIYAIPVVADGFRASCAPHLAADGFFATQGADFVAPYSAMQNERWPGTLRVFLALAAGGGADEQADALGELPGDALRPIVDAFFAQKIGEEIKPQDCSKIERAMELLAPLPPENLGGLLTFILDVTDVKEPAICETEKQ</sequence>
<evidence type="ECO:0000256" key="1">
    <source>
        <dbReference type="SAM" id="SignalP"/>
    </source>
</evidence>
<keyword evidence="1" id="KW-0732">Signal</keyword>
<dbReference type="RefSeq" id="WP_130586601.1">
    <property type="nucleotide sequence ID" value="NZ_AP019389.1"/>
</dbReference>
<name>A0A3T1CIT4_9SPHN</name>